<dbReference type="GO" id="GO:0003924">
    <property type="term" value="F:GTPase activity"/>
    <property type="evidence" value="ECO:0007669"/>
    <property type="project" value="InterPro"/>
</dbReference>
<dbReference type="SUPFAM" id="SSF52540">
    <property type="entry name" value="P-loop containing nucleoside triphosphate hydrolases"/>
    <property type="match status" value="1"/>
</dbReference>
<dbReference type="AlphaFoldDB" id="A0A7S4RV47"/>
<keyword evidence="5" id="KW-0648">Protein biosynthesis</keyword>
<evidence type="ECO:0008006" key="12">
    <source>
        <dbReference type="Google" id="ProtNLM"/>
    </source>
</evidence>
<protein>
    <recommendedName>
        <fullName evidence="12">Tr-type G domain-containing protein</fullName>
    </recommendedName>
</protein>
<dbReference type="InterPro" id="IPR000795">
    <property type="entry name" value="T_Tr_GTP-bd_dom"/>
</dbReference>
<dbReference type="PROSITE" id="PS51722">
    <property type="entry name" value="G_TR_2"/>
    <property type="match status" value="1"/>
</dbReference>
<dbReference type="GO" id="GO:0005525">
    <property type="term" value="F:GTP binding"/>
    <property type="evidence" value="ECO:0007669"/>
    <property type="project" value="UniProtKB-KW"/>
</dbReference>
<keyword evidence="3" id="KW-0547">Nucleotide-binding</keyword>
<dbReference type="SMART" id="SM00165">
    <property type="entry name" value="UBA"/>
    <property type="match status" value="1"/>
</dbReference>
<dbReference type="GO" id="GO:0006412">
    <property type="term" value="P:translation"/>
    <property type="evidence" value="ECO:0007669"/>
    <property type="project" value="UniProtKB-KW"/>
</dbReference>
<name>A0A7S4RV47_9STRA</name>
<dbReference type="Gene3D" id="3.40.50.300">
    <property type="entry name" value="P-loop containing nucleotide triphosphate hydrolases"/>
    <property type="match status" value="1"/>
</dbReference>
<keyword evidence="4" id="KW-0378">Hydrolase</keyword>
<dbReference type="SUPFAM" id="SSF46934">
    <property type="entry name" value="UBA-like"/>
    <property type="match status" value="1"/>
</dbReference>
<keyword evidence="2" id="KW-0963">Cytoplasm</keyword>
<feature type="region of interest" description="Disordered" evidence="8">
    <location>
        <begin position="39"/>
        <end position="102"/>
    </location>
</feature>
<dbReference type="PRINTS" id="PR00315">
    <property type="entry name" value="ELONGATNFCT"/>
</dbReference>
<dbReference type="Gene3D" id="1.10.8.10">
    <property type="entry name" value="DNA helicase RuvA subunit, C-terminal domain"/>
    <property type="match status" value="1"/>
</dbReference>
<comment type="catalytic activity">
    <reaction evidence="7">
        <text>GTP + H2O = GDP + phosphate + H(+)</text>
        <dbReference type="Rhea" id="RHEA:19669"/>
        <dbReference type="ChEBI" id="CHEBI:15377"/>
        <dbReference type="ChEBI" id="CHEBI:15378"/>
        <dbReference type="ChEBI" id="CHEBI:37565"/>
        <dbReference type="ChEBI" id="CHEBI:43474"/>
        <dbReference type="ChEBI" id="CHEBI:58189"/>
    </reaction>
    <physiologicalReaction direction="left-to-right" evidence="7">
        <dbReference type="Rhea" id="RHEA:19670"/>
    </physiologicalReaction>
</comment>
<evidence type="ECO:0000256" key="4">
    <source>
        <dbReference type="ARBA" id="ARBA00022801"/>
    </source>
</evidence>
<proteinExistence type="predicted"/>
<keyword evidence="6" id="KW-0342">GTP-binding</keyword>
<evidence type="ECO:0000313" key="11">
    <source>
        <dbReference type="EMBL" id="CAE4625491.1"/>
    </source>
</evidence>
<feature type="compositionally biased region" description="Basic and acidic residues" evidence="8">
    <location>
        <begin position="39"/>
        <end position="50"/>
    </location>
</feature>
<evidence type="ECO:0000256" key="7">
    <source>
        <dbReference type="ARBA" id="ARBA00049117"/>
    </source>
</evidence>
<evidence type="ECO:0000256" key="3">
    <source>
        <dbReference type="ARBA" id="ARBA00022741"/>
    </source>
</evidence>
<evidence type="ECO:0000259" key="10">
    <source>
        <dbReference type="PROSITE" id="PS51722"/>
    </source>
</evidence>
<evidence type="ECO:0000256" key="1">
    <source>
        <dbReference type="ARBA" id="ARBA00004496"/>
    </source>
</evidence>
<feature type="domain" description="Tr-type G" evidence="10">
    <location>
        <begin position="259"/>
        <end position="498"/>
    </location>
</feature>
<dbReference type="InterPro" id="IPR009060">
    <property type="entry name" value="UBA-like_sf"/>
</dbReference>
<feature type="domain" description="UBA" evidence="9">
    <location>
        <begin position="101"/>
        <end position="142"/>
    </location>
</feature>
<feature type="region of interest" description="Disordered" evidence="8">
    <location>
        <begin position="1"/>
        <end position="24"/>
    </location>
</feature>
<dbReference type="Pfam" id="PF00627">
    <property type="entry name" value="UBA"/>
    <property type="match status" value="1"/>
</dbReference>
<dbReference type="PROSITE" id="PS50030">
    <property type="entry name" value="UBA"/>
    <property type="match status" value="1"/>
</dbReference>
<dbReference type="InterPro" id="IPR050100">
    <property type="entry name" value="TRAFAC_GTPase_members"/>
</dbReference>
<feature type="compositionally biased region" description="Acidic residues" evidence="8">
    <location>
        <begin position="15"/>
        <end position="24"/>
    </location>
</feature>
<dbReference type="Pfam" id="PF00009">
    <property type="entry name" value="GTP_EFTU"/>
    <property type="match status" value="1"/>
</dbReference>
<dbReference type="FunFam" id="3.40.50.300:FF:000204">
    <property type="entry name" value="Translation elongation factor Tu"/>
    <property type="match status" value="1"/>
</dbReference>
<evidence type="ECO:0000256" key="8">
    <source>
        <dbReference type="SAM" id="MobiDB-lite"/>
    </source>
</evidence>
<evidence type="ECO:0000256" key="2">
    <source>
        <dbReference type="ARBA" id="ARBA00022490"/>
    </source>
</evidence>
<evidence type="ECO:0000256" key="6">
    <source>
        <dbReference type="ARBA" id="ARBA00023134"/>
    </source>
</evidence>
<organism evidence="11">
    <name type="scientific">Ditylum brightwellii</name>
    <dbReference type="NCBI Taxonomy" id="49249"/>
    <lineage>
        <taxon>Eukaryota</taxon>
        <taxon>Sar</taxon>
        <taxon>Stramenopiles</taxon>
        <taxon>Ochrophyta</taxon>
        <taxon>Bacillariophyta</taxon>
        <taxon>Mediophyceae</taxon>
        <taxon>Lithodesmiophycidae</taxon>
        <taxon>Lithodesmiales</taxon>
        <taxon>Lithodesmiaceae</taxon>
        <taxon>Ditylum</taxon>
    </lineage>
</organism>
<dbReference type="CDD" id="cd14270">
    <property type="entry name" value="UBA"/>
    <property type="match status" value="1"/>
</dbReference>
<sequence length="520" mass="57379">MSRHRNIRNISANDYYDDDDYYDDYYEEDDDEYYLEQERQRKAREAEQKRAQAKAVQKQQQQQQQRTKQVQQQQPKKATMATTTAAAAGKGQVQSQTGATTAEQKGKELLVSQMGFSSSDARLALIQSNWDVQRAIDSLLSSPTPSSLSSSKVISKGTTKPVKKHNAPLVFDASPPPGFTKPKQDTVASAKKTPPFNASPPPGYNKPTTASPKKEKRNGGGGLSVISNAKQSPRDRSKTPPPPKREIPSGIKKMIENQRSKLSMVVLGHVDAGKSTLMGQVLVQLGHVEKRTVTKYQKQAAELGKASFALAWVMDEDDSERERGVTMEIGTKYAVTEKHDLTILDAPGHADFIPAMITGAASADVGLLVVAATTGEFEAGFEINEDLPSSQQQNMGQTREHIILSRGLGVSQLIVVVNKLDAADPPWSQQRFEHIKSRLLPFLHSNGFQQKRIRFIPISGLTGVNVKEKPGKQAEELAKWYNGPTLLKAIDDFLPAQRNVGESLSLRGLYLSCYWTIFDS</sequence>
<dbReference type="InterPro" id="IPR027417">
    <property type="entry name" value="P-loop_NTPase"/>
</dbReference>
<accession>A0A7S4RV47</accession>
<dbReference type="PANTHER" id="PTHR23115">
    <property type="entry name" value="TRANSLATION FACTOR"/>
    <property type="match status" value="1"/>
</dbReference>
<dbReference type="InterPro" id="IPR015940">
    <property type="entry name" value="UBA"/>
</dbReference>
<dbReference type="CDD" id="cd01883">
    <property type="entry name" value="EF1_alpha"/>
    <property type="match status" value="1"/>
</dbReference>
<dbReference type="GO" id="GO:0005737">
    <property type="term" value="C:cytoplasm"/>
    <property type="evidence" value="ECO:0007669"/>
    <property type="project" value="UniProtKB-SubCell"/>
</dbReference>
<feature type="compositionally biased region" description="Low complexity" evidence="8">
    <location>
        <begin position="140"/>
        <end position="151"/>
    </location>
</feature>
<evidence type="ECO:0000256" key="5">
    <source>
        <dbReference type="ARBA" id="ARBA00022917"/>
    </source>
</evidence>
<dbReference type="EMBL" id="HBNS01031239">
    <property type="protein sequence ID" value="CAE4625491.1"/>
    <property type="molecule type" value="Transcribed_RNA"/>
</dbReference>
<comment type="subcellular location">
    <subcellularLocation>
        <location evidence="1">Cytoplasm</location>
    </subcellularLocation>
</comment>
<evidence type="ECO:0000259" key="9">
    <source>
        <dbReference type="PROSITE" id="PS50030"/>
    </source>
</evidence>
<feature type="compositionally biased region" description="Basic and acidic residues" evidence="8">
    <location>
        <begin position="232"/>
        <end position="251"/>
    </location>
</feature>
<feature type="compositionally biased region" description="Low complexity" evidence="8">
    <location>
        <begin position="53"/>
        <end position="88"/>
    </location>
</feature>
<gene>
    <name evidence="11" type="ORF">DBRI00130_LOCUS24499</name>
</gene>
<feature type="region of interest" description="Disordered" evidence="8">
    <location>
        <begin position="140"/>
        <end position="251"/>
    </location>
</feature>
<reference evidence="11" key="1">
    <citation type="submission" date="2021-01" db="EMBL/GenBank/DDBJ databases">
        <authorList>
            <person name="Corre E."/>
            <person name="Pelletier E."/>
            <person name="Niang G."/>
            <person name="Scheremetjew M."/>
            <person name="Finn R."/>
            <person name="Kale V."/>
            <person name="Holt S."/>
            <person name="Cochrane G."/>
            <person name="Meng A."/>
            <person name="Brown T."/>
            <person name="Cohen L."/>
        </authorList>
    </citation>
    <scope>NUCLEOTIDE SEQUENCE</scope>
    <source>
        <strain evidence="11">GSO104</strain>
    </source>
</reference>
<feature type="compositionally biased region" description="Polar residues" evidence="8">
    <location>
        <begin position="92"/>
        <end position="102"/>
    </location>
</feature>